<evidence type="ECO:0000256" key="1">
    <source>
        <dbReference type="ARBA" id="ARBA00004141"/>
    </source>
</evidence>
<evidence type="ECO:0000259" key="8">
    <source>
        <dbReference type="PROSITE" id="PS50111"/>
    </source>
</evidence>
<sequence>MNPAYAPAAAILTRLPSTAKIIVLFMMSLIPMAILGWIAIMGVDDAALKNTLLAITGVVLVLFAYTVLAYNAVINTNYLSLQSALDTMSGGDMTVRMENNSRDEMRYVAESFNLMVEKFEALIQQVVSATGQLAAASEEMDTVARNASRNISKQSSETEQVAAAMNEMAATVQEVANNASSAAGAASHADDDAKSGKSIVMKTSQAIQQLADNVEHTAEAIHQLDKDSENIGTVLDVIKGIAEQTNLLALNAAIEAARAGEQGRGFAVVADEVRTLASRTQTSTQEIQQMIERLQSGARNAVEAMEQGRTSAQAGVEQAKEAATSLEAITTAVTTINEMNAMIASAAEEQTSVAEEMNKNIVNISQLSHDTAGAADQTTAASTELSKLSTQLDSLINQFKISA</sequence>
<dbReference type="PRINTS" id="PR00260">
    <property type="entry name" value="CHEMTRNSDUCR"/>
</dbReference>
<feature type="transmembrane region" description="Helical" evidence="7">
    <location>
        <begin position="52"/>
        <end position="73"/>
    </location>
</feature>
<dbReference type="PROSITE" id="PS50885">
    <property type="entry name" value="HAMP"/>
    <property type="match status" value="1"/>
</dbReference>
<keyword evidence="2 7" id="KW-0812">Transmembrane</keyword>
<dbReference type="InterPro" id="IPR004089">
    <property type="entry name" value="MCPsignal_dom"/>
</dbReference>
<keyword evidence="3 7" id="KW-1133">Transmembrane helix</keyword>
<dbReference type="CDD" id="cd06225">
    <property type="entry name" value="HAMP"/>
    <property type="match status" value="1"/>
</dbReference>
<dbReference type="FunFam" id="1.10.287.950:FF:000001">
    <property type="entry name" value="Methyl-accepting chemotaxis sensory transducer"/>
    <property type="match status" value="1"/>
</dbReference>
<evidence type="ECO:0000256" key="2">
    <source>
        <dbReference type="ARBA" id="ARBA00022692"/>
    </source>
</evidence>
<dbReference type="SUPFAM" id="SSF58104">
    <property type="entry name" value="Methyl-accepting chemotaxis protein (MCP) signaling domain"/>
    <property type="match status" value="1"/>
</dbReference>
<dbReference type="Gene3D" id="1.10.287.950">
    <property type="entry name" value="Methyl-accepting chemotaxis protein"/>
    <property type="match status" value="1"/>
</dbReference>
<feature type="domain" description="HAMP" evidence="9">
    <location>
        <begin position="81"/>
        <end position="124"/>
    </location>
</feature>
<evidence type="ECO:0000256" key="7">
    <source>
        <dbReference type="SAM" id="Phobius"/>
    </source>
</evidence>
<dbReference type="EMBL" id="UOFR01000063">
    <property type="protein sequence ID" value="VAW98866.1"/>
    <property type="molecule type" value="Genomic_DNA"/>
</dbReference>
<evidence type="ECO:0000313" key="10">
    <source>
        <dbReference type="EMBL" id="VAW98866.1"/>
    </source>
</evidence>
<keyword evidence="5" id="KW-0807">Transducer</keyword>
<keyword evidence="4 7" id="KW-0472">Membrane</keyword>
<reference evidence="10" key="1">
    <citation type="submission" date="2018-06" db="EMBL/GenBank/DDBJ databases">
        <authorList>
            <person name="Zhirakovskaya E."/>
        </authorList>
    </citation>
    <scope>NUCLEOTIDE SEQUENCE</scope>
</reference>
<evidence type="ECO:0000256" key="4">
    <source>
        <dbReference type="ARBA" id="ARBA00023136"/>
    </source>
</evidence>
<organism evidence="10">
    <name type="scientific">hydrothermal vent metagenome</name>
    <dbReference type="NCBI Taxonomy" id="652676"/>
    <lineage>
        <taxon>unclassified sequences</taxon>
        <taxon>metagenomes</taxon>
        <taxon>ecological metagenomes</taxon>
    </lineage>
</organism>
<evidence type="ECO:0000256" key="5">
    <source>
        <dbReference type="ARBA" id="ARBA00023224"/>
    </source>
</evidence>
<name>A0A3B1B1C8_9ZZZZ</name>
<gene>
    <name evidence="10" type="ORF">MNBD_GAMMA21-438</name>
</gene>
<dbReference type="Pfam" id="PF00015">
    <property type="entry name" value="MCPsignal"/>
    <property type="match status" value="1"/>
</dbReference>
<feature type="domain" description="Methyl-accepting transducer" evidence="8">
    <location>
        <begin position="129"/>
        <end position="365"/>
    </location>
</feature>
<dbReference type="GO" id="GO:0006935">
    <property type="term" value="P:chemotaxis"/>
    <property type="evidence" value="ECO:0007669"/>
    <property type="project" value="InterPro"/>
</dbReference>
<dbReference type="InterPro" id="IPR004090">
    <property type="entry name" value="Chemotax_Me-accpt_rcpt"/>
</dbReference>
<accession>A0A3B1B1C8</accession>
<dbReference type="Pfam" id="PF00672">
    <property type="entry name" value="HAMP"/>
    <property type="match status" value="1"/>
</dbReference>
<evidence type="ECO:0000259" key="9">
    <source>
        <dbReference type="PROSITE" id="PS50885"/>
    </source>
</evidence>
<evidence type="ECO:0000256" key="6">
    <source>
        <dbReference type="ARBA" id="ARBA00029447"/>
    </source>
</evidence>
<dbReference type="GO" id="GO:0016020">
    <property type="term" value="C:membrane"/>
    <property type="evidence" value="ECO:0007669"/>
    <property type="project" value="UniProtKB-SubCell"/>
</dbReference>
<dbReference type="CDD" id="cd11386">
    <property type="entry name" value="MCP_signal"/>
    <property type="match status" value="1"/>
</dbReference>
<comment type="subcellular location">
    <subcellularLocation>
        <location evidence="1">Membrane</location>
        <topology evidence="1">Multi-pass membrane protein</topology>
    </subcellularLocation>
</comment>
<dbReference type="SMART" id="SM00283">
    <property type="entry name" value="MA"/>
    <property type="match status" value="1"/>
</dbReference>
<evidence type="ECO:0000256" key="3">
    <source>
        <dbReference type="ARBA" id="ARBA00022989"/>
    </source>
</evidence>
<proteinExistence type="inferred from homology"/>
<dbReference type="PROSITE" id="PS50111">
    <property type="entry name" value="CHEMOTAXIS_TRANSDUC_2"/>
    <property type="match status" value="1"/>
</dbReference>
<dbReference type="PANTHER" id="PTHR32089">
    <property type="entry name" value="METHYL-ACCEPTING CHEMOTAXIS PROTEIN MCPB"/>
    <property type="match status" value="1"/>
</dbReference>
<comment type="similarity">
    <text evidence="6">Belongs to the methyl-accepting chemotaxis (MCP) protein family.</text>
</comment>
<dbReference type="PANTHER" id="PTHR32089:SF119">
    <property type="entry name" value="METHYL-ACCEPTING CHEMOTAXIS PROTEIN CTPL"/>
    <property type="match status" value="1"/>
</dbReference>
<protein>
    <submittedName>
        <fullName evidence="10">Methyl-accepting chemotaxis sensor/transducer protein</fullName>
    </submittedName>
</protein>
<dbReference type="GO" id="GO:0007165">
    <property type="term" value="P:signal transduction"/>
    <property type="evidence" value="ECO:0007669"/>
    <property type="project" value="UniProtKB-KW"/>
</dbReference>
<dbReference type="AlphaFoldDB" id="A0A3B1B1C8"/>
<dbReference type="GO" id="GO:0004888">
    <property type="term" value="F:transmembrane signaling receptor activity"/>
    <property type="evidence" value="ECO:0007669"/>
    <property type="project" value="InterPro"/>
</dbReference>
<dbReference type="InterPro" id="IPR003660">
    <property type="entry name" value="HAMP_dom"/>
</dbReference>
<dbReference type="SMART" id="SM00304">
    <property type="entry name" value="HAMP"/>
    <property type="match status" value="2"/>
</dbReference>
<feature type="transmembrane region" description="Helical" evidence="7">
    <location>
        <begin position="21"/>
        <end position="40"/>
    </location>
</feature>